<keyword evidence="14" id="KW-1185">Reference proteome</keyword>
<keyword evidence="6 10" id="KW-0040">ANK repeat</keyword>
<dbReference type="Gene3D" id="1.25.40.20">
    <property type="entry name" value="Ankyrin repeat-containing domain"/>
    <property type="match status" value="1"/>
</dbReference>
<evidence type="ECO:0000256" key="6">
    <source>
        <dbReference type="ARBA" id="ARBA00023043"/>
    </source>
</evidence>
<dbReference type="Pfam" id="PF08344">
    <property type="entry name" value="TRP_2"/>
    <property type="match status" value="1"/>
</dbReference>
<dbReference type="GO" id="GO:0070679">
    <property type="term" value="F:inositol 1,4,5 trisphosphate binding"/>
    <property type="evidence" value="ECO:0007669"/>
    <property type="project" value="TreeGrafter"/>
</dbReference>
<dbReference type="InterPro" id="IPR002110">
    <property type="entry name" value="Ankyrin_rpt"/>
</dbReference>
<protein>
    <submittedName>
        <fullName evidence="13">Short transient receptor potential channel 5</fullName>
    </submittedName>
</protein>
<comment type="caution">
    <text evidence="13">The sequence shown here is derived from an EMBL/GenBank/DDBJ whole genome shotgun (WGS) entry which is preliminary data.</text>
</comment>
<dbReference type="GO" id="GO:0051480">
    <property type="term" value="P:regulation of cytosolic calcium ion concentration"/>
    <property type="evidence" value="ECO:0007669"/>
    <property type="project" value="TreeGrafter"/>
</dbReference>
<reference evidence="13" key="2">
    <citation type="journal article" date="2023" name="Science">
        <title>Genomic signatures of disease resistance in endangered staghorn corals.</title>
        <authorList>
            <person name="Vollmer S.V."/>
            <person name="Selwyn J.D."/>
            <person name="Despard B.A."/>
            <person name="Roesel C.L."/>
        </authorList>
    </citation>
    <scope>NUCLEOTIDE SEQUENCE</scope>
    <source>
        <strain evidence="13">K2</strain>
    </source>
</reference>
<dbReference type="Proteomes" id="UP001249851">
    <property type="component" value="Unassembled WGS sequence"/>
</dbReference>
<reference evidence="13" key="1">
    <citation type="journal article" date="2023" name="G3 (Bethesda)">
        <title>Whole genome assembly and annotation of the endangered Caribbean coral Acropora cervicornis.</title>
        <authorList>
            <person name="Selwyn J.D."/>
            <person name="Vollmer S.V."/>
        </authorList>
    </citation>
    <scope>NUCLEOTIDE SEQUENCE</scope>
    <source>
        <strain evidence="13">K2</strain>
    </source>
</reference>
<keyword evidence="2" id="KW-0813">Transport</keyword>
<evidence type="ECO:0000256" key="10">
    <source>
        <dbReference type="PROSITE-ProRule" id="PRU00023"/>
    </source>
</evidence>
<evidence type="ECO:0000256" key="2">
    <source>
        <dbReference type="ARBA" id="ARBA00022448"/>
    </source>
</evidence>
<dbReference type="PROSITE" id="PS50088">
    <property type="entry name" value="ANK_REPEAT"/>
    <property type="match status" value="1"/>
</dbReference>
<evidence type="ECO:0000256" key="8">
    <source>
        <dbReference type="ARBA" id="ARBA00023136"/>
    </source>
</evidence>
<evidence type="ECO:0000256" key="9">
    <source>
        <dbReference type="ARBA" id="ARBA00023303"/>
    </source>
</evidence>
<evidence type="ECO:0000256" key="11">
    <source>
        <dbReference type="SAM" id="Phobius"/>
    </source>
</evidence>
<evidence type="ECO:0000256" key="4">
    <source>
        <dbReference type="ARBA" id="ARBA00022737"/>
    </source>
</evidence>
<keyword evidence="13" id="KW-0675">Receptor</keyword>
<dbReference type="PRINTS" id="PR01097">
    <property type="entry name" value="TRNSRECEPTRP"/>
</dbReference>
<dbReference type="GO" id="GO:0015279">
    <property type="term" value="F:store-operated calcium channel activity"/>
    <property type="evidence" value="ECO:0007669"/>
    <property type="project" value="TreeGrafter"/>
</dbReference>
<evidence type="ECO:0000256" key="7">
    <source>
        <dbReference type="ARBA" id="ARBA00023065"/>
    </source>
</evidence>
<gene>
    <name evidence="13" type="ORF">P5673_010301</name>
</gene>
<feature type="repeat" description="ANK" evidence="10">
    <location>
        <begin position="127"/>
        <end position="159"/>
    </location>
</feature>
<dbReference type="Pfam" id="PF12796">
    <property type="entry name" value="Ank_2"/>
    <property type="match status" value="1"/>
</dbReference>
<dbReference type="SUPFAM" id="SSF48403">
    <property type="entry name" value="Ankyrin repeat"/>
    <property type="match status" value="1"/>
</dbReference>
<dbReference type="AlphaFoldDB" id="A0AAD9V994"/>
<dbReference type="PANTHER" id="PTHR10117:SF54">
    <property type="entry name" value="TRANSIENT RECEPTOR POTENTIAL-GAMMA PROTEIN"/>
    <property type="match status" value="1"/>
</dbReference>
<proteinExistence type="predicted"/>
<dbReference type="SMART" id="SM00248">
    <property type="entry name" value="ANK"/>
    <property type="match status" value="2"/>
</dbReference>
<dbReference type="Pfam" id="PF00520">
    <property type="entry name" value="Ion_trans"/>
    <property type="match status" value="1"/>
</dbReference>
<dbReference type="SMART" id="SM01420">
    <property type="entry name" value="TRP_2"/>
    <property type="match status" value="1"/>
</dbReference>
<sequence>MESTSILRQTIEEDDIHPRNKKCERSLRDAIREQDLAKFRIVLSTPVSSSDLDYVNSSGKTLLQEAVNICDESIRSEIIKALLSNGADLQFALLHAVRNDDANTVEILLKYRHDHASEVPSKVLNREYLTPLILAAWLQNYEVVKLLLDSGFTITSPSKAHRSAASMKMPNEKLASAVQRLNTYRGLVSPVYIAASFLQNLENGPDPVYRACVLNKEIRDTAREEYEFSTEYEELSDNCKEFAVALLNECRSMKEIRCIMETNTEQATSLLEEGRFSMLEFAIKTKNDKFVSHPYSQLLLNAEVYKDATFLEKSTWKQALVILLSATLYPVFFMVWLFSESCFPNHKVTKLFHAPVVKFLINCGLYQTFIFLLVITAAYSDFSRYSAYDWFILLFVIGFVVEVIKDLYQFGRRRFFSDAFNCMTVAIVTFFISHYVIWWVTAHEILSDGVKTKEGFLEHPYHEGLLISEGFISVGVLLAFFYNLSFMQANPSIGPLLHAFIEMLIDVAKFFLYFFFIFLAFAVSFTKLYTQYLAGKRYFTRNQGNSTIGRDARTSTEKSFSGTFWALFGQIDLDRFHTKEKGFEPITYAGITIFGVFNVAAVLVALNMLIAILNDSYTKISEKLDTSWKFTRTKMWLFWIYRRSAHPSPFSILYVFFPVCWFLKRFLPVCLPEGALKRRLTKNSRREGWEINSIKEKERRKVIRRLVLRYLRQKGTGTESSEAEKDDCEKTAR</sequence>
<evidence type="ECO:0000256" key="1">
    <source>
        <dbReference type="ARBA" id="ARBA00004141"/>
    </source>
</evidence>
<keyword evidence="5 11" id="KW-1133">Transmembrane helix</keyword>
<keyword evidence="8 11" id="KW-0472">Membrane</keyword>
<dbReference type="GO" id="GO:0005886">
    <property type="term" value="C:plasma membrane"/>
    <property type="evidence" value="ECO:0007669"/>
    <property type="project" value="TreeGrafter"/>
</dbReference>
<keyword evidence="9" id="KW-0407">Ion channel</keyword>
<evidence type="ECO:0000256" key="3">
    <source>
        <dbReference type="ARBA" id="ARBA00022692"/>
    </source>
</evidence>
<evidence type="ECO:0000259" key="12">
    <source>
        <dbReference type="SMART" id="SM01420"/>
    </source>
</evidence>
<feature type="transmembrane region" description="Helical" evidence="11">
    <location>
        <begin position="319"/>
        <end position="338"/>
    </location>
</feature>
<feature type="transmembrane region" description="Helical" evidence="11">
    <location>
        <begin position="510"/>
        <end position="529"/>
    </location>
</feature>
<dbReference type="InterPro" id="IPR013555">
    <property type="entry name" value="TRP_dom"/>
</dbReference>
<name>A0AAD9V994_ACRCE</name>
<dbReference type="InterPro" id="IPR036770">
    <property type="entry name" value="Ankyrin_rpt-contain_sf"/>
</dbReference>
<keyword evidence="3 11" id="KW-0812">Transmembrane</keyword>
<organism evidence="13 14">
    <name type="scientific">Acropora cervicornis</name>
    <name type="common">Staghorn coral</name>
    <dbReference type="NCBI Taxonomy" id="6130"/>
    <lineage>
        <taxon>Eukaryota</taxon>
        <taxon>Metazoa</taxon>
        <taxon>Cnidaria</taxon>
        <taxon>Anthozoa</taxon>
        <taxon>Hexacorallia</taxon>
        <taxon>Scleractinia</taxon>
        <taxon>Astrocoeniina</taxon>
        <taxon>Acroporidae</taxon>
        <taxon>Acropora</taxon>
    </lineage>
</organism>
<feature type="transmembrane region" description="Helical" evidence="11">
    <location>
        <begin position="359"/>
        <end position="378"/>
    </location>
</feature>
<comment type="subcellular location">
    <subcellularLocation>
        <location evidence="1">Membrane</location>
        <topology evidence="1">Multi-pass membrane protein</topology>
    </subcellularLocation>
</comment>
<feature type="transmembrane region" description="Helical" evidence="11">
    <location>
        <begin position="390"/>
        <end position="408"/>
    </location>
</feature>
<evidence type="ECO:0000313" key="13">
    <source>
        <dbReference type="EMBL" id="KAK2565983.1"/>
    </source>
</evidence>
<dbReference type="GO" id="GO:0034703">
    <property type="term" value="C:cation channel complex"/>
    <property type="evidence" value="ECO:0007669"/>
    <property type="project" value="TreeGrafter"/>
</dbReference>
<feature type="transmembrane region" description="Helical" evidence="11">
    <location>
        <begin position="461"/>
        <end position="482"/>
    </location>
</feature>
<evidence type="ECO:0000256" key="5">
    <source>
        <dbReference type="ARBA" id="ARBA00022989"/>
    </source>
</evidence>
<keyword evidence="7" id="KW-0406">Ion transport</keyword>
<feature type="transmembrane region" description="Helical" evidence="11">
    <location>
        <begin position="586"/>
        <end position="613"/>
    </location>
</feature>
<feature type="domain" description="Transient receptor ion channel" evidence="12">
    <location>
        <begin position="160"/>
        <end position="229"/>
    </location>
</feature>
<evidence type="ECO:0000313" key="14">
    <source>
        <dbReference type="Proteomes" id="UP001249851"/>
    </source>
</evidence>
<dbReference type="InterPro" id="IPR002153">
    <property type="entry name" value="TRPC_channel"/>
</dbReference>
<accession>A0AAD9V994</accession>
<dbReference type="InterPro" id="IPR005821">
    <property type="entry name" value="Ion_trans_dom"/>
</dbReference>
<feature type="transmembrane region" description="Helical" evidence="11">
    <location>
        <begin position="420"/>
        <end position="441"/>
    </location>
</feature>
<keyword evidence="4" id="KW-0677">Repeat</keyword>
<dbReference type="EMBL" id="JARQWQ010000018">
    <property type="protein sequence ID" value="KAK2565983.1"/>
    <property type="molecule type" value="Genomic_DNA"/>
</dbReference>
<dbReference type="PANTHER" id="PTHR10117">
    <property type="entry name" value="TRANSIENT RECEPTOR POTENTIAL CHANNEL"/>
    <property type="match status" value="1"/>
</dbReference>